<reference evidence="2 3" key="1">
    <citation type="submission" date="2015-10" db="EMBL/GenBank/DDBJ databases">
        <title>Candidatus Desulfofervidus auxilii, a hydrogenotrophic sulfate-reducing bacterium involved in the thermophilic anaerobic oxidation of methane.</title>
        <authorList>
            <person name="Krukenberg V."/>
            <person name="Richter M."/>
            <person name="Wegener G."/>
        </authorList>
    </citation>
    <scope>NUCLEOTIDE SEQUENCE [LARGE SCALE GENOMIC DNA]</scope>
    <source>
        <strain evidence="2 3">HS1</strain>
    </source>
</reference>
<dbReference type="AlphaFoldDB" id="A0A7U4THH5"/>
<dbReference type="KEGG" id="daw:HS1_001035"/>
<sequence length="128" mass="14601">MEKKEAKNMAYQALFLADGVVFLFKKTSGFTPDEVTATIDNDKGEVFIELGRNVIKITEKIIKNLKKHKTIFLYETPEKEYDPDSIPIAFEMKTDAMDKLEALWREKNNARQGKPAHRTQGAAGNNQH</sequence>
<feature type="region of interest" description="Disordered" evidence="1">
    <location>
        <begin position="106"/>
        <end position="128"/>
    </location>
</feature>
<dbReference type="RefSeq" id="WP_066061925.1">
    <property type="nucleotide sequence ID" value="NZ_CP013015.1"/>
</dbReference>
<evidence type="ECO:0000313" key="2">
    <source>
        <dbReference type="EMBL" id="AMM40839.1"/>
    </source>
</evidence>
<evidence type="ECO:0000313" key="3">
    <source>
        <dbReference type="Proteomes" id="UP000070560"/>
    </source>
</evidence>
<organism evidence="2 3">
    <name type="scientific">Desulfofervidus auxilii</name>
    <dbReference type="NCBI Taxonomy" id="1621989"/>
    <lineage>
        <taxon>Bacteria</taxon>
        <taxon>Pseudomonadati</taxon>
        <taxon>Thermodesulfobacteriota</taxon>
        <taxon>Candidatus Desulfofervidia</taxon>
        <taxon>Candidatus Desulfofervidales</taxon>
        <taxon>Candidatus Desulfofervidaceae</taxon>
        <taxon>Candidatus Desulfofervidus</taxon>
    </lineage>
</organism>
<proteinExistence type="predicted"/>
<accession>A0A7U4THH5</accession>
<name>A0A7U4THH5_DESA2</name>
<gene>
    <name evidence="2" type="ORF">HS1_001035</name>
</gene>
<keyword evidence="3" id="KW-1185">Reference proteome</keyword>
<protein>
    <submittedName>
        <fullName evidence="2">Uncharacterized protein</fullName>
    </submittedName>
</protein>
<dbReference type="Proteomes" id="UP000070560">
    <property type="component" value="Chromosome"/>
</dbReference>
<evidence type="ECO:0000256" key="1">
    <source>
        <dbReference type="SAM" id="MobiDB-lite"/>
    </source>
</evidence>
<dbReference type="EMBL" id="CP013015">
    <property type="protein sequence ID" value="AMM40839.1"/>
    <property type="molecule type" value="Genomic_DNA"/>
</dbReference>